<organism evidence="1 2">
    <name type="scientific">Immundisolibacter cernigliae</name>
    <dbReference type="NCBI Taxonomy" id="1810504"/>
    <lineage>
        <taxon>Bacteria</taxon>
        <taxon>Pseudomonadati</taxon>
        <taxon>Pseudomonadota</taxon>
        <taxon>Gammaproteobacteria</taxon>
        <taxon>Immundisolibacterales</taxon>
        <taxon>Immundisolibacteraceae</taxon>
        <taxon>Immundisolibacter</taxon>
    </lineage>
</organism>
<keyword evidence="2" id="KW-1185">Reference proteome</keyword>
<evidence type="ECO:0000313" key="2">
    <source>
        <dbReference type="Proteomes" id="UP000092952"/>
    </source>
</evidence>
<dbReference type="AlphaFoldDB" id="A0A1B1YQS9"/>
<accession>A0A1B1YQS9</accession>
<sequence>MSELIRRQYLDVTDRALTFEEAAACKLIVLYQMHAAVGREQHIEAAMDRFESDFSNKLSPKYAMALNARRIF</sequence>
<protein>
    <submittedName>
        <fullName evidence="1">Uncharacterized protein</fullName>
    </submittedName>
</protein>
<name>A0A1B1YQS9_9GAMM</name>
<dbReference type="Proteomes" id="UP000092952">
    <property type="component" value="Chromosome"/>
</dbReference>
<evidence type="ECO:0000313" key="1">
    <source>
        <dbReference type="EMBL" id="ANX03136.1"/>
    </source>
</evidence>
<dbReference type="InParanoid" id="A0A1B1YQS9"/>
<dbReference type="KEGG" id="gbi:PG2T_02315"/>
<reference evidence="2" key="1">
    <citation type="submission" date="2016-03" db="EMBL/GenBank/DDBJ databases">
        <title>Complete genome sequence of Solimmundus cernigliae, representing a novel lineage of polycyclic aromatic hydrocarbon degraders within the Gammaproteobacteria.</title>
        <authorList>
            <person name="Singleton D.R."/>
            <person name="Dickey A.N."/>
            <person name="Scholl E.H."/>
            <person name="Wright F.A."/>
            <person name="Aitken M.D."/>
        </authorList>
    </citation>
    <scope>NUCLEOTIDE SEQUENCE [LARGE SCALE GENOMIC DNA]</scope>
    <source>
        <strain evidence="2">TR3.2</strain>
    </source>
</reference>
<gene>
    <name evidence="1" type="ORF">PG2T_02315</name>
</gene>
<proteinExistence type="predicted"/>
<dbReference type="EMBL" id="CP014671">
    <property type="protein sequence ID" value="ANX03136.1"/>
    <property type="molecule type" value="Genomic_DNA"/>
</dbReference>